<keyword evidence="2" id="KW-1185">Reference proteome</keyword>
<proteinExistence type="predicted"/>
<dbReference type="AlphaFoldDB" id="B9TGQ3"/>
<dbReference type="EMBL" id="EQ980844">
    <property type="protein sequence ID" value="EEF24961.1"/>
    <property type="molecule type" value="Genomic_DNA"/>
</dbReference>
<sequence>MRDQALRARPRRHVCPRTAERAAPRQRACPIGSSRPMHQTRNDSMISQLVVDALMVAAWRRAGHYAKCYVRLATASSKPRGYGDPGGDTLWPPHTALRKMVVPAHWLASVSRQAVKRSLGPVYCDGHVAAGRRQVAQHVAPSVAAAGAILARSWLLLECTSATFLGLRVHAATGRASIAGSSITPISSVFVLHTVREYCIRCNRTAAGLPK</sequence>
<gene>
    <name evidence="1" type="ORF">RCOM_1841160</name>
</gene>
<reference evidence="2" key="1">
    <citation type="journal article" date="2010" name="Nat. Biotechnol.">
        <title>Draft genome sequence of the oilseed species Ricinus communis.</title>
        <authorList>
            <person name="Chan A.P."/>
            <person name="Crabtree J."/>
            <person name="Zhao Q."/>
            <person name="Lorenzi H."/>
            <person name="Orvis J."/>
            <person name="Puiu D."/>
            <person name="Melake-Berhan A."/>
            <person name="Jones K.M."/>
            <person name="Redman J."/>
            <person name="Chen G."/>
            <person name="Cahoon E.B."/>
            <person name="Gedil M."/>
            <person name="Stanke M."/>
            <person name="Haas B.J."/>
            <person name="Wortman J.R."/>
            <person name="Fraser-Liggett C.M."/>
            <person name="Ravel J."/>
            <person name="Rabinowicz P.D."/>
        </authorList>
    </citation>
    <scope>NUCLEOTIDE SEQUENCE [LARGE SCALE GENOMIC DNA]</scope>
    <source>
        <strain evidence="2">cv. Hale</strain>
    </source>
</reference>
<organism evidence="1 2">
    <name type="scientific">Ricinus communis</name>
    <name type="common">Castor bean</name>
    <dbReference type="NCBI Taxonomy" id="3988"/>
    <lineage>
        <taxon>Eukaryota</taxon>
        <taxon>Viridiplantae</taxon>
        <taxon>Streptophyta</taxon>
        <taxon>Embryophyta</taxon>
        <taxon>Tracheophyta</taxon>
        <taxon>Spermatophyta</taxon>
        <taxon>Magnoliopsida</taxon>
        <taxon>eudicotyledons</taxon>
        <taxon>Gunneridae</taxon>
        <taxon>Pentapetalae</taxon>
        <taxon>rosids</taxon>
        <taxon>fabids</taxon>
        <taxon>Malpighiales</taxon>
        <taxon>Euphorbiaceae</taxon>
        <taxon>Acalyphoideae</taxon>
        <taxon>Acalypheae</taxon>
        <taxon>Ricinus</taxon>
    </lineage>
</organism>
<evidence type="ECO:0000313" key="2">
    <source>
        <dbReference type="Proteomes" id="UP000008311"/>
    </source>
</evidence>
<evidence type="ECO:0000313" key="1">
    <source>
        <dbReference type="EMBL" id="EEF24961.1"/>
    </source>
</evidence>
<accession>B9TGQ3</accession>
<dbReference type="InParanoid" id="B9TGQ3"/>
<protein>
    <submittedName>
        <fullName evidence="1">Uncharacterized protein</fullName>
    </submittedName>
</protein>
<dbReference type="Proteomes" id="UP000008311">
    <property type="component" value="Unassembled WGS sequence"/>
</dbReference>
<name>B9TGQ3_RICCO</name>